<name>A0A2K1JC12_PHYPA</name>
<dbReference type="Gramene" id="Pp3c15_5150V3.2">
    <property type="protein sequence ID" value="Pp3c15_5150V3.2"/>
    <property type="gene ID" value="Pp3c15_5150"/>
</dbReference>
<sequence length="262" mass="28329">MLAFCAYKPMGMGPQALHRRVPVWVAIFGMVFCSYPFGGIVGRRRAGIAEVSVGTLRGGNGEAKDPRHAVARKELFVVTAQPAKGVTCTDLRAFSCTGSAFAYADIEIELGGRRVGARDGPHCVPCSRACAKLDAPHGLAVKMAASINLLIVYSRSAGKFWVMAGKVFDRRGGPAQTLRAEDVFGADSYESTLLVLMKRAVISCQAPGYSIHVSPLYLFLGENTGVRVWKLRSLIKPTSSGRSRSKLKSRLVHLCKEHATRC</sequence>
<protein>
    <submittedName>
        <fullName evidence="2 3">Uncharacterized protein</fullName>
    </submittedName>
</protein>
<dbReference type="Proteomes" id="UP000006727">
    <property type="component" value="Chromosome 15"/>
</dbReference>
<keyword evidence="1" id="KW-1133">Transmembrane helix</keyword>
<reference evidence="2 4" key="2">
    <citation type="journal article" date="2018" name="Plant J.">
        <title>The Physcomitrella patens chromosome-scale assembly reveals moss genome structure and evolution.</title>
        <authorList>
            <person name="Lang D."/>
            <person name="Ullrich K.K."/>
            <person name="Murat F."/>
            <person name="Fuchs J."/>
            <person name="Jenkins J."/>
            <person name="Haas F.B."/>
            <person name="Piednoel M."/>
            <person name="Gundlach H."/>
            <person name="Van Bel M."/>
            <person name="Meyberg R."/>
            <person name="Vives C."/>
            <person name="Morata J."/>
            <person name="Symeonidi A."/>
            <person name="Hiss M."/>
            <person name="Muchero W."/>
            <person name="Kamisugi Y."/>
            <person name="Saleh O."/>
            <person name="Blanc G."/>
            <person name="Decker E.L."/>
            <person name="van Gessel N."/>
            <person name="Grimwood J."/>
            <person name="Hayes R.D."/>
            <person name="Graham S.W."/>
            <person name="Gunter L.E."/>
            <person name="McDaniel S.F."/>
            <person name="Hoernstein S.N.W."/>
            <person name="Larsson A."/>
            <person name="Li F.W."/>
            <person name="Perroud P.F."/>
            <person name="Phillips J."/>
            <person name="Ranjan P."/>
            <person name="Rokshar D.S."/>
            <person name="Rothfels C.J."/>
            <person name="Schneider L."/>
            <person name="Shu S."/>
            <person name="Stevenson D.W."/>
            <person name="Thummler F."/>
            <person name="Tillich M."/>
            <person name="Villarreal Aguilar J.C."/>
            <person name="Widiez T."/>
            <person name="Wong G.K."/>
            <person name="Wymore A."/>
            <person name="Zhang Y."/>
            <person name="Zimmer A.D."/>
            <person name="Quatrano R.S."/>
            <person name="Mayer K.F.X."/>
            <person name="Goodstein D."/>
            <person name="Casacuberta J.M."/>
            <person name="Vandepoele K."/>
            <person name="Reski R."/>
            <person name="Cuming A.C."/>
            <person name="Tuskan G.A."/>
            <person name="Maumus F."/>
            <person name="Salse J."/>
            <person name="Schmutz J."/>
            <person name="Rensing S.A."/>
        </authorList>
    </citation>
    <scope>NUCLEOTIDE SEQUENCE [LARGE SCALE GENOMIC DNA]</scope>
    <source>
        <strain evidence="3 4">cv. Gransden 2004</strain>
    </source>
</reference>
<keyword evidence="4" id="KW-1185">Reference proteome</keyword>
<dbReference type="InParanoid" id="A0A2K1JC12"/>
<reference evidence="3" key="3">
    <citation type="submission" date="2020-12" db="UniProtKB">
        <authorList>
            <consortium name="EnsemblPlants"/>
        </authorList>
    </citation>
    <scope>IDENTIFICATION</scope>
</reference>
<keyword evidence="1" id="KW-0812">Transmembrane</keyword>
<dbReference type="EnsemblPlants" id="Pp3c15_5150V3.1">
    <property type="protein sequence ID" value="Pp3c15_5150V3.1"/>
    <property type="gene ID" value="Pp3c15_5150"/>
</dbReference>
<gene>
    <name evidence="2" type="ORF">PHYPA_019344</name>
</gene>
<accession>A0A2K1JC12</accession>
<dbReference type="EMBL" id="ABEU02000015">
    <property type="protein sequence ID" value="PNR39066.1"/>
    <property type="molecule type" value="Genomic_DNA"/>
</dbReference>
<dbReference type="PANTHER" id="PTHR37383:SF1">
    <property type="entry name" value="OS01G0694200 PROTEIN"/>
    <property type="match status" value="1"/>
</dbReference>
<dbReference type="Gramene" id="Pp3c15_5150V3.1">
    <property type="protein sequence ID" value="Pp3c15_5150V3.1"/>
    <property type="gene ID" value="Pp3c15_5150"/>
</dbReference>
<dbReference type="AlphaFoldDB" id="A0A2K1JC12"/>
<reference evidence="2 4" key="1">
    <citation type="journal article" date="2008" name="Science">
        <title>The Physcomitrella genome reveals evolutionary insights into the conquest of land by plants.</title>
        <authorList>
            <person name="Rensing S."/>
            <person name="Lang D."/>
            <person name="Zimmer A."/>
            <person name="Terry A."/>
            <person name="Salamov A."/>
            <person name="Shapiro H."/>
            <person name="Nishiyama T."/>
            <person name="Perroud P.-F."/>
            <person name="Lindquist E."/>
            <person name="Kamisugi Y."/>
            <person name="Tanahashi T."/>
            <person name="Sakakibara K."/>
            <person name="Fujita T."/>
            <person name="Oishi K."/>
            <person name="Shin-I T."/>
            <person name="Kuroki Y."/>
            <person name="Toyoda A."/>
            <person name="Suzuki Y."/>
            <person name="Hashimoto A."/>
            <person name="Yamaguchi K."/>
            <person name="Sugano A."/>
            <person name="Kohara Y."/>
            <person name="Fujiyama A."/>
            <person name="Anterola A."/>
            <person name="Aoki S."/>
            <person name="Ashton N."/>
            <person name="Barbazuk W.B."/>
            <person name="Barker E."/>
            <person name="Bennetzen J."/>
            <person name="Bezanilla M."/>
            <person name="Blankenship R."/>
            <person name="Cho S.H."/>
            <person name="Dutcher S."/>
            <person name="Estelle M."/>
            <person name="Fawcett J.A."/>
            <person name="Gundlach H."/>
            <person name="Hanada K."/>
            <person name="Heyl A."/>
            <person name="Hicks K.A."/>
            <person name="Hugh J."/>
            <person name="Lohr M."/>
            <person name="Mayer K."/>
            <person name="Melkozernov A."/>
            <person name="Murata T."/>
            <person name="Nelson D."/>
            <person name="Pils B."/>
            <person name="Prigge M."/>
            <person name="Reiss B."/>
            <person name="Renner T."/>
            <person name="Rombauts S."/>
            <person name="Rushton P."/>
            <person name="Sanderfoot A."/>
            <person name="Schween G."/>
            <person name="Shiu S.-H."/>
            <person name="Stueber K."/>
            <person name="Theodoulou F.L."/>
            <person name="Tu H."/>
            <person name="Van de Peer Y."/>
            <person name="Verrier P.J."/>
            <person name="Waters E."/>
            <person name="Wood A."/>
            <person name="Yang L."/>
            <person name="Cove D."/>
            <person name="Cuming A."/>
            <person name="Hasebe M."/>
            <person name="Lucas S."/>
            <person name="Mishler D.B."/>
            <person name="Reski R."/>
            <person name="Grigoriev I."/>
            <person name="Quatrano R.S."/>
            <person name="Boore J.L."/>
        </authorList>
    </citation>
    <scope>NUCLEOTIDE SEQUENCE [LARGE SCALE GENOMIC DNA]</scope>
    <source>
        <strain evidence="3 4">cv. Gransden 2004</strain>
    </source>
</reference>
<organism evidence="2">
    <name type="scientific">Physcomitrium patens</name>
    <name type="common">Spreading-leaved earth moss</name>
    <name type="synonym">Physcomitrella patens</name>
    <dbReference type="NCBI Taxonomy" id="3218"/>
    <lineage>
        <taxon>Eukaryota</taxon>
        <taxon>Viridiplantae</taxon>
        <taxon>Streptophyta</taxon>
        <taxon>Embryophyta</taxon>
        <taxon>Bryophyta</taxon>
        <taxon>Bryophytina</taxon>
        <taxon>Bryopsida</taxon>
        <taxon>Funariidae</taxon>
        <taxon>Funariales</taxon>
        <taxon>Funariaceae</taxon>
        <taxon>Physcomitrium</taxon>
    </lineage>
</organism>
<feature type="transmembrane region" description="Helical" evidence="1">
    <location>
        <begin position="21"/>
        <end position="38"/>
    </location>
</feature>
<dbReference type="STRING" id="3218.A0A2K1JC12"/>
<evidence type="ECO:0000313" key="2">
    <source>
        <dbReference type="EMBL" id="PNR39066.1"/>
    </source>
</evidence>
<proteinExistence type="predicted"/>
<dbReference type="PANTHER" id="PTHR37383">
    <property type="entry name" value="OS01G0694200 PROTEIN"/>
    <property type="match status" value="1"/>
</dbReference>
<dbReference type="PaxDb" id="3218-PP1S83_175V6.1"/>
<dbReference type="EnsemblPlants" id="Pp3c15_5150V3.2">
    <property type="protein sequence ID" value="Pp3c15_5150V3.2"/>
    <property type="gene ID" value="Pp3c15_5150"/>
</dbReference>
<keyword evidence="1" id="KW-0472">Membrane</keyword>
<evidence type="ECO:0000313" key="4">
    <source>
        <dbReference type="Proteomes" id="UP000006727"/>
    </source>
</evidence>
<evidence type="ECO:0000313" key="3">
    <source>
        <dbReference type="EnsemblPlants" id="Pp3c15_5150V3.1"/>
    </source>
</evidence>
<evidence type="ECO:0000256" key="1">
    <source>
        <dbReference type="SAM" id="Phobius"/>
    </source>
</evidence>